<protein>
    <submittedName>
        <fullName evidence="2">DH200=94 genomic scaffold, scaffold_3894</fullName>
    </submittedName>
</protein>
<keyword evidence="1" id="KW-0812">Transmembrane</keyword>
<keyword evidence="1" id="KW-1133">Transmembrane helix</keyword>
<dbReference type="Proteomes" id="UP000295252">
    <property type="component" value="Unassembled WGS sequence"/>
</dbReference>
<dbReference type="EMBL" id="HG742978">
    <property type="protein sequence ID" value="CDP21411.1"/>
    <property type="molecule type" value="Genomic_DNA"/>
</dbReference>
<accession>A0A068VL30</accession>
<evidence type="ECO:0000256" key="1">
    <source>
        <dbReference type="SAM" id="Phobius"/>
    </source>
</evidence>
<evidence type="ECO:0000313" key="3">
    <source>
        <dbReference type="Proteomes" id="UP000295252"/>
    </source>
</evidence>
<dbReference type="Gramene" id="CDP21411">
    <property type="protein sequence ID" value="CDP21411"/>
    <property type="gene ID" value="GSCOC_T00005678001"/>
</dbReference>
<reference evidence="3" key="1">
    <citation type="journal article" date="2014" name="Science">
        <title>The coffee genome provides insight into the convergent evolution of caffeine biosynthesis.</title>
        <authorList>
            <person name="Denoeud F."/>
            <person name="Carretero-Paulet L."/>
            <person name="Dereeper A."/>
            <person name="Droc G."/>
            <person name="Guyot R."/>
            <person name="Pietrella M."/>
            <person name="Zheng C."/>
            <person name="Alberti A."/>
            <person name="Anthony F."/>
            <person name="Aprea G."/>
            <person name="Aury J.M."/>
            <person name="Bento P."/>
            <person name="Bernard M."/>
            <person name="Bocs S."/>
            <person name="Campa C."/>
            <person name="Cenci A."/>
            <person name="Combes M.C."/>
            <person name="Crouzillat D."/>
            <person name="Da Silva C."/>
            <person name="Daddiego L."/>
            <person name="De Bellis F."/>
            <person name="Dussert S."/>
            <person name="Garsmeur O."/>
            <person name="Gayraud T."/>
            <person name="Guignon V."/>
            <person name="Jahn K."/>
            <person name="Jamilloux V."/>
            <person name="Joet T."/>
            <person name="Labadie K."/>
            <person name="Lan T."/>
            <person name="Leclercq J."/>
            <person name="Lepelley M."/>
            <person name="Leroy T."/>
            <person name="Li L.T."/>
            <person name="Librado P."/>
            <person name="Lopez L."/>
            <person name="Munoz A."/>
            <person name="Noel B."/>
            <person name="Pallavicini A."/>
            <person name="Perrotta G."/>
            <person name="Poncet V."/>
            <person name="Pot D."/>
            <person name="Priyono X."/>
            <person name="Rigoreau M."/>
            <person name="Rouard M."/>
            <person name="Rozas J."/>
            <person name="Tranchant-Dubreuil C."/>
            <person name="VanBuren R."/>
            <person name="Zhang Q."/>
            <person name="Andrade A.C."/>
            <person name="Argout X."/>
            <person name="Bertrand B."/>
            <person name="de Kochko A."/>
            <person name="Graziosi G."/>
            <person name="Henry R.J."/>
            <person name="Jayarama X."/>
            <person name="Ming R."/>
            <person name="Nagai C."/>
            <person name="Rounsley S."/>
            <person name="Sankoff D."/>
            <person name="Giuliano G."/>
            <person name="Albert V.A."/>
            <person name="Wincker P."/>
            <person name="Lashermes P."/>
        </authorList>
    </citation>
    <scope>NUCLEOTIDE SEQUENCE [LARGE SCALE GENOMIC DNA]</scope>
    <source>
        <strain evidence="3">cv. DH200-94</strain>
    </source>
</reference>
<feature type="non-terminal residue" evidence="2">
    <location>
        <position position="1"/>
    </location>
</feature>
<sequence>IWIKIFSYFFFFALLQDLFFPFYASPLDISPASHFTLLQDLSSLFFPYIFSLFVHFPPPYFSWRLKMNLIISEQVACRCTWFYSFSSEVCSTQGFFL</sequence>
<evidence type="ECO:0000313" key="2">
    <source>
        <dbReference type="EMBL" id="CDP21411.1"/>
    </source>
</evidence>
<proteinExistence type="predicted"/>
<keyword evidence="1" id="KW-0472">Membrane</keyword>
<gene>
    <name evidence="2" type="ORF">GSCOC_T00005678001</name>
</gene>
<feature type="transmembrane region" description="Helical" evidence="1">
    <location>
        <begin position="44"/>
        <end position="63"/>
    </location>
</feature>
<dbReference type="AlphaFoldDB" id="A0A068VL30"/>
<organism evidence="2 3">
    <name type="scientific">Coffea canephora</name>
    <name type="common">Robusta coffee</name>
    <dbReference type="NCBI Taxonomy" id="49390"/>
    <lineage>
        <taxon>Eukaryota</taxon>
        <taxon>Viridiplantae</taxon>
        <taxon>Streptophyta</taxon>
        <taxon>Embryophyta</taxon>
        <taxon>Tracheophyta</taxon>
        <taxon>Spermatophyta</taxon>
        <taxon>Magnoliopsida</taxon>
        <taxon>eudicotyledons</taxon>
        <taxon>Gunneridae</taxon>
        <taxon>Pentapetalae</taxon>
        <taxon>asterids</taxon>
        <taxon>lamiids</taxon>
        <taxon>Gentianales</taxon>
        <taxon>Rubiaceae</taxon>
        <taxon>Ixoroideae</taxon>
        <taxon>Gardenieae complex</taxon>
        <taxon>Bertiereae - Coffeeae clade</taxon>
        <taxon>Coffeeae</taxon>
        <taxon>Coffea</taxon>
    </lineage>
</organism>
<feature type="transmembrane region" description="Helical" evidence="1">
    <location>
        <begin position="5"/>
        <end position="24"/>
    </location>
</feature>
<keyword evidence="3" id="KW-1185">Reference proteome</keyword>
<dbReference type="InParanoid" id="A0A068VL30"/>
<name>A0A068VL30_COFCA</name>